<dbReference type="SUPFAM" id="SSF52540">
    <property type="entry name" value="P-loop containing nucleoside triphosphate hydrolases"/>
    <property type="match status" value="1"/>
</dbReference>
<comment type="caution">
    <text evidence="3">The sequence shown here is derived from an EMBL/GenBank/DDBJ whole genome shotgun (WGS) entry which is preliminary data.</text>
</comment>
<evidence type="ECO:0000256" key="1">
    <source>
        <dbReference type="ARBA" id="ARBA00022741"/>
    </source>
</evidence>
<dbReference type="PROSITE" id="PS51420">
    <property type="entry name" value="RHO"/>
    <property type="match status" value="1"/>
</dbReference>
<dbReference type="EMBL" id="JARQZJ010000001">
    <property type="protein sequence ID" value="KAK9869751.1"/>
    <property type="molecule type" value="Genomic_DNA"/>
</dbReference>
<dbReference type="SMART" id="SM00173">
    <property type="entry name" value="RAS"/>
    <property type="match status" value="1"/>
</dbReference>
<dbReference type="GO" id="GO:0003006">
    <property type="term" value="P:developmental process involved in reproduction"/>
    <property type="evidence" value="ECO:0007669"/>
    <property type="project" value="UniProtKB-ARBA"/>
</dbReference>
<sequence>MTDVRTIRCVAIGDGYVGKTSLLSRLSGKPMNEYYLSTIFENSKVEIIHKNENYELFLIDTAGQEDYNFLRTQSYSYGDLFLLCYSVDNMDSFINIREMWLPEVRKCKDKAKFLMVGLKQDLRSDPETIDRLNISKKIFVSHGDAENMAQKLGIPHIECSSKEQENFDHIRNLIVELGKMSDTSESDSHLQECSIISVIKRVLCCNEY</sequence>
<dbReference type="Proteomes" id="UP001431783">
    <property type="component" value="Unassembled WGS sequence"/>
</dbReference>
<dbReference type="CDD" id="cd00157">
    <property type="entry name" value="Rho"/>
    <property type="match status" value="1"/>
</dbReference>
<dbReference type="InterPro" id="IPR003578">
    <property type="entry name" value="Small_GTPase_Rho"/>
</dbReference>
<protein>
    <submittedName>
        <fullName evidence="3">Uncharacterized protein</fullName>
    </submittedName>
</protein>
<dbReference type="GO" id="GO:0003924">
    <property type="term" value="F:GTPase activity"/>
    <property type="evidence" value="ECO:0007669"/>
    <property type="project" value="InterPro"/>
</dbReference>
<gene>
    <name evidence="3" type="ORF">WA026_003485</name>
</gene>
<dbReference type="PRINTS" id="PR00449">
    <property type="entry name" value="RASTRNSFRMNG"/>
</dbReference>
<dbReference type="SMART" id="SM00175">
    <property type="entry name" value="RAB"/>
    <property type="match status" value="1"/>
</dbReference>
<dbReference type="InterPro" id="IPR001806">
    <property type="entry name" value="Small_GTPase"/>
</dbReference>
<dbReference type="GO" id="GO:0035099">
    <property type="term" value="P:hemocyte migration"/>
    <property type="evidence" value="ECO:0007669"/>
    <property type="project" value="UniProtKB-ARBA"/>
</dbReference>
<name>A0AAW1TNJ3_9CUCU</name>
<dbReference type="InterPro" id="IPR027417">
    <property type="entry name" value="P-loop_NTPase"/>
</dbReference>
<dbReference type="PROSITE" id="PS51421">
    <property type="entry name" value="RAS"/>
    <property type="match status" value="1"/>
</dbReference>
<dbReference type="PROSITE" id="PS51419">
    <property type="entry name" value="RAB"/>
    <property type="match status" value="1"/>
</dbReference>
<dbReference type="GO" id="GO:0022412">
    <property type="term" value="P:cellular process involved in reproduction in multicellular organism"/>
    <property type="evidence" value="ECO:0007669"/>
    <property type="project" value="UniProtKB-ARBA"/>
</dbReference>
<keyword evidence="2" id="KW-0342">GTP-binding</keyword>
<accession>A0AAW1TNJ3</accession>
<keyword evidence="1" id="KW-0547">Nucleotide-binding</keyword>
<dbReference type="Pfam" id="PF00071">
    <property type="entry name" value="Ras"/>
    <property type="match status" value="1"/>
</dbReference>
<dbReference type="GO" id="GO:0007264">
    <property type="term" value="P:small GTPase-mediated signal transduction"/>
    <property type="evidence" value="ECO:0007669"/>
    <property type="project" value="InterPro"/>
</dbReference>
<reference evidence="3 4" key="1">
    <citation type="submission" date="2023-03" db="EMBL/GenBank/DDBJ databases">
        <title>Genome insight into feeding habits of ladybird beetles.</title>
        <authorList>
            <person name="Li H.-S."/>
            <person name="Huang Y.-H."/>
            <person name="Pang H."/>
        </authorList>
    </citation>
    <scope>NUCLEOTIDE SEQUENCE [LARGE SCALE GENOMIC DNA]</scope>
    <source>
        <strain evidence="3">SYSU_2023b</strain>
        <tissue evidence="3">Whole body</tissue>
    </source>
</reference>
<dbReference type="AlphaFoldDB" id="A0AAW1TNJ3"/>
<keyword evidence="4" id="KW-1185">Reference proteome</keyword>
<dbReference type="GO" id="GO:0035006">
    <property type="term" value="P:melanization defense response"/>
    <property type="evidence" value="ECO:0007669"/>
    <property type="project" value="UniProtKB-ARBA"/>
</dbReference>
<evidence type="ECO:0000313" key="3">
    <source>
        <dbReference type="EMBL" id="KAK9869751.1"/>
    </source>
</evidence>
<dbReference type="Gene3D" id="3.40.50.300">
    <property type="entry name" value="P-loop containing nucleotide triphosphate hydrolases"/>
    <property type="match status" value="1"/>
</dbReference>
<proteinExistence type="predicted"/>
<organism evidence="3 4">
    <name type="scientific">Henosepilachna vigintioctopunctata</name>
    <dbReference type="NCBI Taxonomy" id="420089"/>
    <lineage>
        <taxon>Eukaryota</taxon>
        <taxon>Metazoa</taxon>
        <taxon>Ecdysozoa</taxon>
        <taxon>Arthropoda</taxon>
        <taxon>Hexapoda</taxon>
        <taxon>Insecta</taxon>
        <taxon>Pterygota</taxon>
        <taxon>Neoptera</taxon>
        <taxon>Endopterygota</taxon>
        <taxon>Coleoptera</taxon>
        <taxon>Polyphaga</taxon>
        <taxon>Cucujiformia</taxon>
        <taxon>Coccinelloidea</taxon>
        <taxon>Coccinellidae</taxon>
        <taxon>Epilachninae</taxon>
        <taxon>Epilachnini</taxon>
        <taxon>Henosepilachna</taxon>
    </lineage>
</organism>
<dbReference type="InterPro" id="IPR005225">
    <property type="entry name" value="Small_GTP-bd"/>
</dbReference>
<dbReference type="PANTHER" id="PTHR24072">
    <property type="entry name" value="RHO FAMILY GTPASE"/>
    <property type="match status" value="1"/>
</dbReference>
<dbReference type="GO" id="GO:0005525">
    <property type="term" value="F:GTP binding"/>
    <property type="evidence" value="ECO:0007669"/>
    <property type="project" value="UniProtKB-KW"/>
</dbReference>
<dbReference type="SMART" id="SM00174">
    <property type="entry name" value="RHO"/>
    <property type="match status" value="1"/>
</dbReference>
<dbReference type="GO" id="GO:0001667">
    <property type="term" value="P:ameboidal-type cell migration"/>
    <property type="evidence" value="ECO:0007669"/>
    <property type="project" value="UniProtKB-ARBA"/>
</dbReference>
<evidence type="ECO:0000313" key="4">
    <source>
        <dbReference type="Proteomes" id="UP001431783"/>
    </source>
</evidence>
<evidence type="ECO:0000256" key="2">
    <source>
        <dbReference type="ARBA" id="ARBA00023134"/>
    </source>
</evidence>
<dbReference type="NCBIfam" id="TIGR00231">
    <property type="entry name" value="small_GTP"/>
    <property type="match status" value="1"/>
</dbReference>